<dbReference type="Proteomes" id="UP000316184">
    <property type="component" value="Unassembled WGS sequence"/>
</dbReference>
<reference evidence="2 3" key="1">
    <citation type="submission" date="2019-06" db="EMBL/GenBank/DDBJ databases">
        <title>Sequencing the genomes of 1000 actinobacteria strains.</title>
        <authorList>
            <person name="Klenk H.-P."/>
        </authorList>
    </citation>
    <scope>NUCLEOTIDE SEQUENCE [LARGE SCALE GENOMIC DNA]</scope>
    <source>
        <strain evidence="2 3">DSM 46699</strain>
    </source>
</reference>
<dbReference type="PRINTS" id="PR00420">
    <property type="entry name" value="RNGMNOXGNASE"/>
</dbReference>
<dbReference type="InterPro" id="IPR036188">
    <property type="entry name" value="FAD/NAD-bd_sf"/>
</dbReference>
<organism evidence="2 3">
    <name type="scientific">Saccharopolyspora dendranthemae</name>
    <dbReference type="NCBI Taxonomy" id="1181886"/>
    <lineage>
        <taxon>Bacteria</taxon>
        <taxon>Bacillati</taxon>
        <taxon>Actinomycetota</taxon>
        <taxon>Actinomycetes</taxon>
        <taxon>Pseudonocardiales</taxon>
        <taxon>Pseudonocardiaceae</taxon>
        <taxon>Saccharopolyspora</taxon>
    </lineage>
</organism>
<gene>
    <name evidence="2" type="ORF">FHU35_12524</name>
</gene>
<evidence type="ECO:0000313" key="2">
    <source>
        <dbReference type="EMBL" id="TWF95527.1"/>
    </source>
</evidence>
<dbReference type="AlphaFoldDB" id="A0A561U869"/>
<name>A0A561U869_9PSEU</name>
<dbReference type="PANTHER" id="PTHR46865:SF2">
    <property type="entry name" value="MONOOXYGENASE"/>
    <property type="match status" value="1"/>
</dbReference>
<dbReference type="InterPro" id="IPR002938">
    <property type="entry name" value="FAD-bd"/>
</dbReference>
<evidence type="ECO:0000313" key="3">
    <source>
        <dbReference type="Proteomes" id="UP000316184"/>
    </source>
</evidence>
<dbReference type="EMBL" id="VIWX01000002">
    <property type="protein sequence ID" value="TWF95527.1"/>
    <property type="molecule type" value="Genomic_DNA"/>
</dbReference>
<feature type="domain" description="FAD-binding" evidence="1">
    <location>
        <begin position="2"/>
        <end position="333"/>
    </location>
</feature>
<dbReference type="Pfam" id="PF01494">
    <property type="entry name" value="FAD_binding_3"/>
    <property type="match status" value="1"/>
</dbReference>
<dbReference type="GO" id="GO:0071949">
    <property type="term" value="F:FAD binding"/>
    <property type="evidence" value="ECO:0007669"/>
    <property type="project" value="InterPro"/>
</dbReference>
<dbReference type="SUPFAM" id="SSF51905">
    <property type="entry name" value="FAD/NAD(P)-binding domain"/>
    <property type="match status" value="1"/>
</dbReference>
<dbReference type="Gene3D" id="3.30.9.10">
    <property type="entry name" value="D-Amino Acid Oxidase, subunit A, domain 2"/>
    <property type="match status" value="1"/>
</dbReference>
<dbReference type="RefSeq" id="WP_186459386.1">
    <property type="nucleotide sequence ID" value="NZ_VIWX01000002.1"/>
</dbReference>
<sequence>MRVVVCGAGIAGLASAWWLERDGHDVMLVERAPARHGAGYMLDCQESGYDSVERMGLLPRLRERAFRLSELVYHHDDGSVRDRFTDEGPAADRMISLLRGDLEESLHDALTASDVRFGTSVAELAYDGDGVTVTLTDGSVDRADLVVGADGVRSWIRELVFGPARRFVRDLGFRTAAYVFSDETTARDLGDALHMLDAPGLQVGAYPVGGNRVATTFTHRVPPGAMLPDDARAELRRVYRGIGWIVPHLLERCPGPAELFYDRVAQVQMPRWGSDRVVLVGDACQAPSLLTGRGAGMALTGAELLADELRRHDHVPTVLARYEQRLQPTIRRVQAEGREAAENFIP</sequence>
<dbReference type="PANTHER" id="PTHR46865">
    <property type="entry name" value="OXIDOREDUCTASE-RELATED"/>
    <property type="match status" value="1"/>
</dbReference>
<proteinExistence type="predicted"/>
<accession>A0A561U869</accession>
<comment type="caution">
    <text evidence="2">The sequence shown here is derived from an EMBL/GenBank/DDBJ whole genome shotgun (WGS) entry which is preliminary data.</text>
</comment>
<keyword evidence="3" id="KW-1185">Reference proteome</keyword>
<protein>
    <submittedName>
        <fullName evidence="2">2-polyprenyl-6-methoxyphenol hydroxylase-like FAD-dependent oxidoreductase</fullName>
    </submittedName>
</protein>
<evidence type="ECO:0000259" key="1">
    <source>
        <dbReference type="Pfam" id="PF01494"/>
    </source>
</evidence>
<dbReference type="Gene3D" id="3.50.50.60">
    <property type="entry name" value="FAD/NAD(P)-binding domain"/>
    <property type="match status" value="1"/>
</dbReference>
<dbReference type="InterPro" id="IPR051704">
    <property type="entry name" value="FAD_aromatic-hydroxylase"/>
</dbReference>